<evidence type="ECO:0000313" key="3">
    <source>
        <dbReference type="Proteomes" id="UP000758603"/>
    </source>
</evidence>
<dbReference type="EMBL" id="JAGPXC010000005">
    <property type="protein sequence ID" value="KAH6653254.1"/>
    <property type="molecule type" value="Genomic_DNA"/>
</dbReference>
<organism evidence="2 3">
    <name type="scientific">Truncatella angustata</name>
    <dbReference type="NCBI Taxonomy" id="152316"/>
    <lineage>
        <taxon>Eukaryota</taxon>
        <taxon>Fungi</taxon>
        <taxon>Dikarya</taxon>
        <taxon>Ascomycota</taxon>
        <taxon>Pezizomycotina</taxon>
        <taxon>Sordariomycetes</taxon>
        <taxon>Xylariomycetidae</taxon>
        <taxon>Amphisphaeriales</taxon>
        <taxon>Sporocadaceae</taxon>
        <taxon>Truncatella</taxon>
    </lineage>
</organism>
<feature type="signal peptide" evidence="1">
    <location>
        <begin position="1"/>
        <end position="15"/>
    </location>
</feature>
<dbReference type="RefSeq" id="XP_045957531.1">
    <property type="nucleotide sequence ID" value="XM_046096159.1"/>
</dbReference>
<dbReference type="Proteomes" id="UP000758603">
    <property type="component" value="Unassembled WGS sequence"/>
</dbReference>
<comment type="caution">
    <text evidence="2">The sequence shown here is derived from an EMBL/GenBank/DDBJ whole genome shotgun (WGS) entry which is preliminary data.</text>
</comment>
<protein>
    <submittedName>
        <fullName evidence="2">Uncharacterized protein</fullName>
    </submittedName>
</protein>
<name>A0A9P8ZXR9_9PEZI</name>
<gene>
    <name evidence="2" type="ORF">BKA67DRAFT_312729</name>
</gene>
<keyword evidence="3" id="KW-1185">Reference proteome</keyword>
<dbReference type="AlphaFoldDB" id="A0A9P8ZXR9"/>
<proteinExistence type="predicted"/>
<accession>A0A9P8ZXR9</accession>
<evidence type="ECO:0000256" key="1">
    <source>
        <dbReference type="SAM" id="SignalP"/>
    </source>
</evidence>
<sequence length="189" mass="20557">MWSLLIFALASTASAVFTIPEGQRDGVYEVSYDESDRGVHTFLRGPATDAELAKLPSRGLTGDLKAPISGRTLSRLKRSDTLDCAGYSLEHGSTDLAVAALGAQCDPSGTVGKKRDFYSISYTTVAYFCNFGKKETICRATEVTDSYGLVAKSCGNYTAGWRTLQDETRWVSVGFEDKDQKFCARGTED</sequence>
<dbReference type="OrthoDB" id="5006988at2759"/>
<keyword evidence="1" id="KW-0732">Signal</keyword>
<dbReference type="GeneID" id="70125052"/>
<reference evidence="2" key="1">
    <citation type="journal article" date="2021" name="Nat. Commun.">
        <title>Genetic determinants of endophytism in the Arabidopsis root mycobiome.</title>
        <authorList>
            <person name="Mesny F."/>
            <person name="Miyauchi S."/>
            <person name="Thiergart T."/>
            <person name="Pickel B."/>
            <person name="Atanasova L."/>
            <person name="Karlsson M."/>
            <person name="Huettel B."/>
            <person name="Barry K.W."/>
            <person name="Haridas S."/>
            <person name="Chen C."/>
            <person name="Bauer D."/>
            <person name="Andreopoulos W."/>
            <person name="Pangilinan J."/>
            <person name="LaButti K."/>
            <person name="Riley R."/>
            <person name="Lipzen A."/>
            <person name="Clum A."/>
            <person name="Drula E."/>
            <person name="Henrissat B."/>
            <person name="Kohler A."/>
            <person name="Grigoriev I.V."/>
            <person name="Martin F.M."/>
            <person name="Hacquard S."/>
        </authorList>
    </citation>
    <scope>NUCLEOTIDE SEQUENCE</scope>
    <source>
        <strain evidence="2">MPI-SDFR-AT-0073</strain>
    </source>
</reference>
<feature type="chain" id="PRO_5040163957" evidence="1">
    <location>
        <begin position="16"/>
        <end position="189"/>
    </location>
</feature>
<evidence type="ECO:0000313" key="2">
    <source>
        <dbReference type="EMBL" id="KAH6653254.1"/>
    </source>
</evidence>